<organism evidence="3 4">
    <name type="scientific">Mycolicibacter longobardus</name>
    <dbReference type="NCBI Taxonomy" id="1108812"/>
    <lineage>
        <taxon>Bacteria</taxon>
        <taxon>Bacillati</taxon>
        <taxon>Actinomycetota</taxon>
        <taxon>Actinomycetes</taxon>
        <taxon>Mycobacteriales</taxon>
        <taxon>Mycobacteriaceae</taxon>
        <taxon>Mycolicibacter</taxon>
    </lineage>
</organism>
<dbReference type="PRINTS" id="PR01217">
    <property type="entry name" value="PRICHEXTENSN"/>
</dbReference>
<dbReference type="InterPro" id="IPR055583">
    <property type="entry name" value="DUF7159"/>
</dbReference>
<name>A0A1X1YF49_9MYCO</name>
<dbReference type="Pfam" id="PF23717">
    <property type="entry name" value="DUF7159"/>
    <property type="match status" value="1"/>
</dbReference>
<reference evidence="3 4" key="1">
    <citation type="submission" date="2016-01" db="EMBL/GenBank/DDBJ databases">
        <title>The new phylogeny of the genus Mycobacterium.</title>
        <authorList>
            <person name="Tarcisio F."/>
            <person name="Conor M."/>
            <person name="Antonella G."/>
            <person name="Elisabetta G."/>
            <person name="Giulia F.S."/>
            <person name="Sara T."/>
            <person name="Anna F."/>
            <person name="Clotilde B."/>
            <person name="Roberto B."/>
            <person name="Veronica D.S."/>
            <person name="Fabio R."/>
            <person name="Monica P."/>
            <person name="Olivier J."/>
            <person name="Enrico T."/>
            <person name="Nicola S."/>
        </authorList>
    </citation>
    <scope>NUCLEOTIDE SEQUENCE [LARGE SCALE GENOMIC DNA]</scope>
    <source>
        <strain evidence="3 4">DSM 45394</strain>
    </source>
</reference>
<protein>
    <recommendedName>
        <fullName evidence="2">DUF7159 domain-containing protein</fullName>
    </recommendedName>
</protein>
<comment type="caution">
    <text evidence="3">The sequence shown here is derived from an EMBL/GenBank/DDBJ whole genome shotgun (WGS) entry which is preliminary data.</text>
</comment>
<dbReference type="Proteomes" id="UP000193866">
    <property type="component" value="Unassembled WGS sequence"/>
</dbReference>
<gene>
    <name evidence="3" type="ORF">AWC16_15875</name>
</gene>
<evidence type="ECO:0000313" key="3">
    <source>
        <dbReference type="EMBL" id="ORW09683.1"/>
    </source>
</evidence>
<keyword evidence="4" id="KW-1185">Reference proteome</keyword>
<dbReference type="STRING" id="1108812.AWC16_15875"/>
<feature type="region of interest" description="Disordered" evidence="1">
    <location>
        <begin position="683"/>
        <end position="710"/>
    </location>
</feature>
<dbReference type="EMBL" id="LQPG01000027">
    <property type="protein sequence ID" value="ORW09683.1"/>
    <property type="molecule type" value="Genomic_DNA"/>
</dbReference>
<sequence>MDVVLGVALASSTPATIHTVLVCGEYGDGVTLEELSFDVPTDDATDFAAVDAVIAAILRARDAADSAGHQLVSTGVTVTDPLDADALSSRLSTGGLEGLGNVALISPVLAAASLARNLGQTVGCDRMGLLSVESATATLAMVDCTDGSVTRIFRQPLDNGDARAAVDTVADRLSTHETSPDGLFLLCSGGDSTAIRPRLEATVNHEVCEPTEPLAALARGAALASARLACAGEESAVIGASTAALAYTQEPASGALTPGYYDIPDSEAGLEADGLAYSAVPDEDAAAATEFIGIAGQPARRPLLVAGATLASAAFAAASALMVAMALDITPNLVALRPDIGRVLTIPHRTPNLQVPTAESFGGQPPVTGHAPMDLLPLPPLSHPPAPELPAPVLDLPAPALDLPAPAAVPVAAGPGITPLFIPAPVFGPPLHAETPAAHGPSPFVLAPVIHQPTHHRPVLSGLADLSFLLGLPAKKPTPPSSAPKSPVEVPTPPVVKPVPPIELPEPPVVKPNPPVVKPKPPIELPEPPVVKPNPPVVKPNPPVVKPNPPVVKPNPPIQVPEPPVVNPNPPIHLPEPPVINPNPPIHVPDMPVKLPDPPVANPSPPLQLPELGIQPPNAAPPIGLPAVPAPNAPTFPGLPAIPAPNAPAMPAPSAPAIPAAPSMPAFNPPALPNFPAPSAPAPALPAPKAPSMPAFPAPQAPSLPSLPAPKAPSMPVFPAPKAPSMPSMPSMPAPSGPSLPNLGGGIGGGGKPGGGIFGGGGGKPGGGIFGGGGGKPGGGIFGGGGGGGIFGGGGGKLGGGIFGGGGGRGGGLFGH</sequence>
<evidence type="ECO:0000256" key="1">
    <source>
        <dbReference type="SAM" id="MobiDB-lite"/>
    </source>
</evidence>
<dbReference type="AlphaFoldDB" id="A0A1X1YF49"/>
<accession>A0A1X1YF49</accession>
<feature type="domain" description="DUF7159" evidence="2">
    <location>
        <begin position="2"/>
        <end position="230"/>
    </location>
</feature>
<evidence type="ECO:0000313" key="4">
    <source>
        <dbReference type="Proteomes" id="UP000193866"/>
    </source>
</evidence>
<dbReference type="RefSeq" id="WP_165759230.1">
    <property type="nucleotide sequence ID" value="NZ_LQPG01000027.1"/>
</dbReference>
<proteinExistence type="predicted"/>
<evidence type="ECO:0000259" key="2">
    <source>
        <dbReference type="Pfam" id="PF23717"/>
    </source>
</evidence>